<dbReference type="Pfam" id="PF01156">
    <property type="entry name" value="IU_nuc_hydro"/>
    <property type="match status" value="1"/>
</dbReference>
<dbReference type="InterPro" id="IPR023186">
    <property type="entry name" value="IUNH"/>
</dbReference>
<proteinExistence type="predicted"/>
<dbReference type="Proteomes" id="UP000318801">
    <property type="component" value="Unassembled WGS sequence"/>
</dbReference>
<dbReference type="EMBL" id="VHLG01000004">
    <property type="protein sequence ID" value="TPW31021.1"/>
    <property type="molecule type" value="Genomic_DNA"/>
</dbReference>
<dbReference type="PANTHER" id="PTHR12304:SF4">
    <property type="entry name" value="URIDINE NUCLEOSIDASE"/>
    <property type="match status" value="1"/>
</dbReference>
<sequence>MGIWIDTDMGFDDLAAVLTVRASGLDIDGLSLVFGNAPLAQVRANAAAAAQAFSFRFPVHAGADRAILGAVETAETILGKTGMPSTGRQLEPAPEAFSGPALDGLSRWLETAESPRRVLALGPLTNIAILCLARPDLAAKIDELVWMGGGATMGNHTASAEFNALADPEAVAIVLTRGLPLKMADLDFCRKVTIGAEDVAAIRAKSGANAAVLGDLSEGFLDIARSRGRSRMAFFDPAAAAALARPALVTVQKVRIDVELAGHLTRGRTVVENRPHKAAPNAELLVGIDEQAAHSLIMAALLAEAAP</sequence>
<dbReference type="InterPro" id="IPR036452">
    <property type="entry name" value="Ribo_hydro-like"/>
</dbReference>
<evidence type="ECO:0000313" key="5">
    <source>
        <dbReference type="Proteomes" id="UP000318801"/>
    </source>
</evidence>
<dbReference type="Gene3D" id="3.90.245.10">
    <property type="entry name" value="Ribonucleoside hydrolase-like"/>
    <property type="match status" value="1"/>
</dbReference>
<keyword evidence="5" id="KW-1185">Reference proteome</keyword>
<dbReference type="SUPFAM" id="SSF53590">
    <property type="entry name" value="Nucleoside hydrolase"/>
    <property type="match status" value="1"/>
</dbReference>
<dbReference type="GO" id="GO:0006152">
    <property type="term" value="P:purine nucleoside catabolic process"/>
    <property type="evidence" value="ECO:0007669"/>
    <property type="project" value="TreeGrafter"/>
</dbReference>
<evidence type="ECO:0000313" key="4">
    <source>
        <dbReference type="EMBL" id="TPW31021.1"/>
    </source>
</evidence>
<keyword evidence="1 4" id="KW-0378">Hydrolase</keyword>
<dbReference type="AlphaFoldDB" id="A0A506UD15"/>
<dbReference type="RefSeq" id="WP_141148893.1">
    <property type="nucleotide sequence ID" value="NZ_VHLG01000004.1"/>
</dbReference>
<gene>
    <name evidence="4" type="ORF">FJU08_10210</name>
</gene>
<evidence type="ECO:0000256" key="1">
    <source>
        <dbReference type="ARBA" id="ARBA00022801"/>
    </source>
</evidence>
<dbReference type="InterPro" id="IPR001910">
    <property type="entry name" value="Inosine/uridine_hydrolase_dom"/>
</dbReference>
<dbReference type="PANTHER" id="PTHR12304">
    <property type="entry name" value="INOSINE-URIDINE PREFERRING NUCLEOSIDE HYDROLASE"/>
    <property type="match status" value="1"/>
</dbReference>
<comment type="caution">
    <text evidence="4">The sequence shown here is derived from an EMBL/GenBank/DDBJ whole genome shotgun (WGS) entry which is preliminary data.</text>
</comment>
<protein>
    <submittedName>
        <fullName evidence="4">Nucleoside hydrolase</fullName>
    </submittedName>
</protein>
<accession>A0A506UD15</accession>
<reference evidence="4 5" key="1">
    <citation type="submission" date="2019-06" db="EMBL/GenBank/DDBJ databases">
        <authorList>
            <person name="Li M."/>
        </authorList>
    </citation>
    <scope>NUCLEOTIDE SEQUENCE [LARGE SCALE GENOMIC DNA]</scope>
    <source>
        <strain evidence="4 5">BGMRC2036</strain>
    </source>
</reference>
<keyword evidence="2" id="KW-0326">Glycosidase</keyword>
<name>A0A506UD15_9HYPH</name>
<dbReference type="GO" id="GO:0005829">
    <property type="term" value="C:cytosol"/>
    <property type="evidence" value="ECO:0007669"/>
    <property type="project" value="TreeGrafter"/>
</dbReference>
<organism evidence="4 5">
    <name type="scientific">Martelella alba</name>
    <dbReference type="NCBI Taxonomy" id="2590451"/>
    <lineage>
        <taxon>Bacteria</taxon>
        <taxon>Pseudomonadati</taxon>
        <taxon>Pseudomonadota</taxon>
        <taxon>Alphaproteobacteria</taxon>
        <taxon>Hyphomicrobiales</taxon>
        <taxon>Aurantimonadaceae</taxon>
        <taxon>Martelella</taxon>
    </lineage>
</organism>
<dbReference type="OrthoDB" id="9797882at2"/>
<feature type="domain" description="Inosine/uridine-preferring nucleoside hydrolase" evidence="3">
    <location>
        <begin position="3"/>
        <end position="292"/>
    </location>
</feature>
<dbReference type="GO" id="GO:0008477">
    <property type="term" value="F:purine nucleosidase activity"/>
    <property type="evidence" value="ECO:0007669"/>
    <property type="project" value="TreeGrafter"/>
</dbReference>
<evidence type="ECO:0000256" key="2">
    <source>
        <dbReference type="ARBA" id="ARBA00023295"/>
    </source>
</evidence>
<evidence type="ECO:0000259" key="3">
    <source>
        <dbReference type="Pfam" id="PF01156"/>
    </source>
</evidence>